<comment type="catalytic activity">
    <reaction evidence="13">
        <text>Na(+)(in) + ATP + H2O = Na(+)(out) + ADP + phosphate + H(+)</text>
        <dbReference type="Rhea" id="RHEA:14633"/>
        <dbReference type="ChEBI" id="CHEBI:15377"/>
        <dbReference type="ChEBI" id="CHEBI:15378"/>
        <dbReference type="ChEBI" id="CHEBI:29101"/>
        <dbReference type="ChEBI" id="CHEBI:30616"/>
        <dbReference type="ChEBI" id="CHEBI:43474"/>
        <dbReference type="ChEBI" id="CHEBI:456216"/>
        <dbReference type="EC" id="7.2.2.3"/>
    </reaction>
    <physiologicalReaction direction="left-to-right" evidence="13">
        <dbReference type="Rhea" id="RHEA:14634"/>
    </physiologicalReaction>
</comment>
<dbReference type="GO" id="GO:0006883">
    <property type="term" value="P:intracellular sodium ion homeostasis"/>
    <property type="evidence" value="ECO:0007669"/>
    <property type="project" value="TreeGrafter"/>
</dbReference>
<dbReference type="InterPro" id="IPR023299">
    <property type="entry name" value="ATPase_P-typ_cyto_dom_N"/>
</dbReference>
<dbReference type="InterPro" id="IPR001757">
    <property type="entry name" value="P_typ_ATPase"/>
</dbReference>
<dbReference type="GO" id="GO:0036376">
    <property type="term" value="P:sodium ion export across plasma membrane"/>
    <property type="evidence" value="ECO:0007669"/>
    <property type="project" value="TreeGrafter"/>
</dbReference>
<keyword evidence="10 15" id="KW-0472">Membrane</keyword>
<organism evidence="17">
    <name type="scientific">Chaetoceros debilis</name>
    <dbReference type="NCBI Taxonomy" id="122233"/>
    <lineage>
        <taxon>Eukaryota</taxon>
        <taxon>Sar</taxon>
        <taxon>Stramenopiles</taxon>
        <taxon>Ochrophyta</taxon>
        <taxon>Bacillariophyta</taxon>
        <taxon>Coscinodiscophyceae</taxon>
        <taxon>Chaetocerotophycidae</taxon>
        <taxon>Chaetocerotales</taxon>
        <taxon>Chaetocerotaceae</taxon>
        <taxon>Chaetoceros</taxon>
    </lineage>
</organism>
<dbReference type="GO" id="GO:0005524">
    <property type="term" value="F:ATP binding"/>
    <property type="evidence" value="ECO:0007669"/>
    <property type="project" value="UniProtKB-KW"/>
</dbReference>
<evidence type="ECO:0000256" key="11">
    <source>
        <dbReference type="ARBA" id="ARBA00023201"/>
    </source>
</evidence>
<dbReference type="InterPro" id="IPR044492">
    <property type="entry name" value="P_typ_ATPase_HD_dom"/>
</dbReference>
<dbReference type="InterPro" id="IPR008250">
    <property type="entry name" value="ATPase_P-typ_transduc_dom_A_sf"/>
</dbReference>
<dbReference type="GO" id="GO:0005391">
    <property type="term" value="F:P-type sodium:potassium-exchanging transporter activity"/>
    <property type="evidence" value="ECO:0007669"/>
    <property type="project" value="TreeGrafter"/>
</dbReference>
<dbReference type="GO" id="GO:0012505">
    <property type="term" value="C:endomembrane system"/>
    <property type="evidence" value="ECO:0007669"/>
    <property type="project" value="UniProtKB-SubCell"/>
</dbReference>
<dbReference type="NCBIfam" id="TIGR01494">
    <property type="entry name" value="ATPase_P-type"/>
    <property type="match status" value="2"/>
</dbReference>
<feature type="transmembrane region" description="Helical" evidence="15">
    <location>
        <begin position="845"/>
        <end position="865"/>
    </location>
</feature>
<dbReference type="InterPro" id="IPR018303">
    <property type="entry name" value="ATPase_P-typ_P_site"/>
</dbReference>
<keyword evidence="11" id="KW-0813">Transport</keyword>
<dbReference type="FunFam" id="3.40.50.1000:FF:000028">
    <property type="entry name" value="Calcium-transporting P-type ATPase, putative"/>
    <property type="match status" value="1"/>
</dbReference>
<evidence type="ECO:0000256" key="10">
    <source>
        <dbReference type="ARBA" id="ARBA00023136"/>
    </source>
</evidence>
<keyword evidence="9" id="KW-0915">Sodium</keyword>
<protein>
    <recommendedName>
        <fullName evidence="14">P-type sodium-transporting ATPase4</fullName>
        <ecNumber evidence="12">7.2.2.3</ecNumber>
    </recommendedName>
</protein>
<dbReference type="GO" id="GO:0016887">
    <property type="term" value="F:ATP hydrolysis activity"/>
    <property type="evidence" value="ECO:0007669"/>
    <property type="project" value="InterPro"/>
</dbReference>
<feature type="transmembrane region" description="Helical" evidence="15">
    <location>
        <begin position="111"/>
        <end position="130"/>
    </location>
</feature>
<evidence type="ECO:0000313" key="17">
    <source>
        <dbReference type="EMBL" id="CAE0466852.1"/>
    </source>
</evidence>
<evidence type="ECO:0000256" key="1">
    <source>
        <dbReference type="ARBA" id="ARBA00004127"/>
    </source>
</evidence>
<dbReference type="SUPFAM" id="SSF81653">
    <property type="entry name" value="Calcium ATPase, transduction domain A"/>
    <property type="match status" value="1"/>
</dbReference>
<evidence type="ECO:0000256" key="12">
    <source>
        <dbReference type="ARBA" id="ARBA00035029"/>
    </source>
</evidence>
<feature type="transmembrane region" description="Helical" evidence="15">
    <location>
        <begin position="1026"/>
        <end position="1047"/>
    </location>
</feature>
<dbReference type="SFLD" id="SFLDS00003">
    <property type="entry name" value="Haloacid_Dehalogenase"/>
    <property type="match status" value="1"/>
</dbReference>
<dbReference type="InterPro" id="IPR023298">
    <property type="entry name" value="ATPase_P-typ_TM_dom_sf"/>
</dbReference>
<dbReference type="Gene3D" id="3.40.50.1000">
    <property type="entry name" value="HAD superfamily/HAD-like"/>
    <property type="match status" value="1"/>
</dbReference>
<name>A0A7S3Q5Y6_9STRA</name>
<dbReference type="Pfam" id="PF13246">
    <property type="entry name" value="Cation_ATPase"/>
    <property type="match status" value="1"/>
</dbReference>
<accession>A0A7S3Q5Y6</accession>
<dbReference type="AlphaFoldDB" id="A0A7S3Q5Y6"/>
<keyword evidence="3 15" id="KW-0812">Transmembrane</keyword>
<reference evidence="17" key="1">
    <citation type="submission" date="2021-01" db="EMBL/GenBank/DDBJ databases">
        <authorList>
            <person name="Corre E."/>
            <person name="Pelletier E."/>
            <person name="Niang G."/>
            <person name="Scheremetjew M."/>
            <person name="Finn R."/>
            <person name="Kale V."/>
            <person name="Holt S."/>
            <person name="Cochrane G."/>
            <person name="Meng A."/>
            <person name="Brown T."/>
            <person name="Cohen L."/>
        </authorList>
    </citation>
    <scope>NUCLEOTIDE SEQUENCE</scope>
    <source>
        <strain evidence="17">MM31A-1</strain>
    </source>
</reference>
<dbReference type="InterPro" id="IPR004014">
    <property type="entry name" value="ATPase_P-typ_cation-transptr_N"/>
</dbReference>
<dbReference type="Gene3D" id="2.70.150.10">
    <property type="entry name" value="Calcium-transporting ATPase, cytoplasmic transduction domain A"/>
    <property type="match status" value="1"/>
</dbReference>
<evidence type="ECO:0000259" key="16">
    <source>
        <dbReference type="SMART" id="SM00831"/>
    </source>
</evidence>
<keyword evidence="11" id="KW-0406">Ion transport</keyword>
<dbReference type="PANTHER" id="PTHR43294">
    <property type="entry name" value="SODIUM/POTASSIUM-TRANSPORTING ATPASE SUBUNIT ALPHA"/>
    <property type="match status" value="1"/>
</dbReference>
<dbReference type="PRINTS" id="PR00120">
    <property type="entry name" value="HATPASE"/>
</dbReference>
<feature type="transmembrane region" description="Helical" evidence="15">
    <location>
        <begin position="74"/>
        <end position="91"/>
    </location>
</feature>
<dbReference type="PRINTS" id="PR00119">
    <property type="entry name" value="CATATPASE"/>
</dbReference>
<dbReference type="Gene3D" id="3.40.1110.10">
    <property type="entry name" value="Calcium-transporting ATPase, cytoplasmic domain N"/>
    <property type="match status" value="1"/>
</dbReference>
<dbReference type="PROSITE" id="PS00154">
    <property type="entry name" value="ATPASE_E1_E2"/>
    <property type="match status" value="1"/>
</dbReference>
<evidence type="ECO:0000256" key="8">
    <source>
        <dbReference type="ARBA" id="ARBA00022989"/>
    </source>
</evidence>
<evidence type="ECO:0000256" key="9">
    <source>
        <dbReference type="ARBA" id="ARBA00023053"/>
    </source>
</evidence>
<evidence type="ECO:0000256" key="7">
    <source>
        <dbReference type="ARBA" id="ARBA00022967"/>
    </source>
</evidence>
<evidence type="ECO:0000256" key="14">
    <source>
        <dbReference type="ARBA" id="ARBA00067200"/>
    </source>
</evidence>
<dbReference type="GO" id="GO:1990573">
    <property type="term" value="P:potassium ion import across plasma membrane"/>
    <property type="evidence" value="ECO:0007669"/>
    <property type="project" value="TreeGrafter"/>
</dbReference>
<evidence type="ECO:0000256" key="4">
    <source>
        <dbReference type="ARBA" id="ARBA00022741"/>
    </source>
</evidence>
<dbReference type="FunFam" id="3.40.50.1000:FF:000001">
    <property type="entry name" value="Phospholipid-transporting ATPase IC"/>
    <property type="match status" value="1"/>
</dbReference>
<dbReference type="InterPro" id="IPR050510">
    <property type="entry name" value="Cation_transp_ATPase_P-type"/>
</dbReference>
<feature type="domain" description="Cation-transporting P-type ATPase N-terminal" evidence="16">
    <location>
        <begin position="17"/>
        <end position="94"/>
    </location>
</feature>
<dbReference type="FunFam" id="2.70.150.10:FF:000160">
    <property type="entry name" value="Sarcoplasmic/endoplasmic reticulum calcium ATPase 1"/>
    <property type="match status" value="1"/>
</dbReference>
<dbReference type="InterPro" id="IPR023214">
    <property type="entry name" value="HAD_sf"/>
</dbReference>
<keyword evidence="7" id="KW-1278">Translocase</keyword>
<dbReference type="SFLD" id="SFLDG00002">
    <property type="entry name" value="C1.7:_P-type_atpase_like"/>
    <property type="match status" value="1"/>
</dbReference>
<comment type="subcellular location">
    <subcellularLocation>
        <location evidence="1">Endomembrane system</location>
        <topology evidence="1">Multi-pass membrane protein</topology>
    </subcellularLocation>
</comment>
<proteinExistence type="predicted"/>
<dbReference type="Pfam" id="PF00690">
    <property type="entry name" value="Cation_ATPase_N"/>
    <property type="match status" value="1"/>
</dbReference>
<feature type="transmembrane region" description="Helical" evidence="15">
    <location>
        <begin position="992"/>
        <end position="1014"/>
    </location>
</feature>
<keyword evidence="11" id="KW-0739">Sodium transport</keyword>
<dbReference type="EC" id="7.2.2.3" evidence="12"/>
<dbReference type="SUPFAM" id="SSF56784">
    <property type="entry name" value="HAD-like"/>
    <property type="match status" value="1"/>
</dbReference>
<dbReference type="EMBL" id="HBIO01015170">
    <property type="protein sequence ID" value="CAE0466852.1"/>
    <property type="molecule type" value="Transcribed_RNA"/>
</dbReference>
<feature type="transmembrane region" description="Helical" evidence="15">
    <location>
        <begin position="1059"/>
        <end position="1076"/>
    </location>
</feature>
<evidence type="ECO:0000256" key="3">
    <source>
        <dbReference type="ARBA" id="ARBA00022692"/>
    </source>
</evidence>
<dbReference type="SUPFAM" id="SSF81665">
    <property type="entry name" value="Calcium ATPase, transmembrane domain M"/>
    <property type="match status" value="1"/>
</dbReference>
<dbReference type="InterPro" id="IPR006068">
    <property type="entry name" value="ATPase_P-typ_cation-transptr_C"/>
</dbReference>
<evidence type="ECO:0000256" key="13">
    <source>
        <dbReference type="ARBA" id="ARBA00049499"/>
    </source>
</evidence>
<dbReference type="SUPFAM" id="SSF81660">
    <property type="entry name" value="Metal cation-transporting ATPase, ATP-binding domain N"/>
    <property type="match status" value="1"/>
</dbReference>
<dbReference type="Gene3D" id="1.20.1110.10">
    <property type="entry name" value="Calcium-transporting ATPase, transmembrane domain"/>
    <property type="match status" value="2"/>
</dbReference>
<evidence type="ECO:0000256" key="15">
    <source>
        <dbReference type="SAM" id="Phobius"/>
    </source>
</evidence>
<dbReference type="SMART" id="SM00831">
    <property type="entry name" value="Cation_ATPase_N"/>
    <property type="match status" value="1"/>
</dbReference>
<dbReference type="SFLD" id="SFLDF00027">
    <property type="entry name" value="p-type_atpase"/>
    <property type="match status" value="1"/>
</dbReference>
<dbReference type="PANTHER" id="PTHR43294:SF20">
    <property type="entry name" value="P-TYPE ATPASE"/>
    <property type="match status" value="1"/>
</dbReference>
<evidence type="ECO:0000256" key="2">
    <source>
        <dbReference type="ARBA" id="ARBA00022553"/>
    </source>
</evidence>
<feature type="transmembrane region" description="Helical" evidence="15">
    <location>
        <begin position="284"/>
        <end position="302"/>
    </location>
</feature>
<dbReference type="Pfam" id="PF00122">
    <property type="entry name" value="E1-E2_ATPase"/>
    <property type="match status" value="1"/>
</dbReference>
<dbReference type="GO" id="GO:1902600">
    <property type="term" value="P:proton transmembrane transport"/>
    <property type="evidence" value="ECO:0007669"/>
    <property type="project" value="TreeGrafter"/>
</dbReference>
<keyword evidence="8 15" id="KW-1133">Transmembrane helix</keyword>
<dbReference type="Pfam" id="PF00689">
    <property type="entry name" value="Cation_ATPase_C"/>
    <property type="match status" value="1"/>
</dbReference>
<evidence type="ECO:0000256" key="5">
    <source>
        <dbReference type="ARBA" id="ARBA00022840"/>
    </source>
</evidence>
<dbReference type="GO" id="GO:0030007">
    <property type="term" value="P:intracellular potassium ion homeostasis"/>
    <property type="evidence" value="ECO:0007669"/>
    <property type="project" value="TreeGrafter"/>
</dbReference>
<dbReference type="InterPro" id="IPR059000">
    <property type="entry name" value="ATPase_P-type_domA"/>
</dbReference>
<gene>
    <name evidence="17" type="ORF">CDEB00056_LOCUS11704</name>
</gene>
<sequence>MGKETNNEVVEERPIVSWHSLTIDETITTLKADENLQKAGLTTADAKARLAEYGPNKMSEAEKETIWEKIWKQVANVLVCILVVVALVSAARGITEMVLPDPNGTTILTSWVQVGLITTVITVNTFIGILQEGSAEKAAEALKNMLSADARVLRDGKEVMIPAIEVVPGDVIILTLGDRCPADMRIIQSTNLACGEAALTGESVPIDKVITAIEIPANINPEQIPLGDRRNMTFSATLVAQGSGVGIAVTTGDYTQIGTINKLVSQVEKKKTNVLEQIDQVSKLLALLIAVATLITFFIARFKAKQNWFESVSTALVCCVAMIPEGLEAIVTLTYAWATTNMAKSNAIIRALPAVETLGSVTVICSDKTGTLTQNVMSLTAFVTSNAHYKFDVNSKERVPANFVREDAYLRERAQHQAGAKLSNVIADGANSGAPRRGQMQSSNHYSIDTSLHPVEIEDGAEGAAPVAASDAPFAEGASPDFAFVKNALTPGVLCSKCILGDNGGREGEIGNPTELSILRASYFTGCDIDVMKNELPIVAEVPFSSEYKFMATVHDEGNADNYTVFVKGAPDRMVKLCSHQCKGGVIDDLEPCDQNYWIEKIAVLSSHGLRVLALCRATVPKSSVSPGENLGPEFVNGRPEGPWLSITGLCAIMDPPRPECVQAIAEAKGAGVRVAMITGDHKDTATAIGHMLGIVDEKYSSAITGPELDEFSDEEMKSCVMEYNVFARASPQNKIRIVKALQACGQICSMTGDGVNDAPALKAADMGVAMGKEGTDVAREASEMILADDNFATIVTAVKEGRCVWDNLRKVLFINTPINNAQGMSVLLGLAFGLKQSPLSPIQVLYSNLICAITLGFVAAIEPPEDGIMALPPRRIGKRLIGRYLLLRILLGTFTLTLLVVASAFWLKSFNFEGNLFSMEDKNDPNHLVLKMAEGSESGWIIDAEDCTKNCLGTAGYTQDELQAIYDNADTSFDTDGRLVLSYYLEDIRAIAFNVLDFGAIALTISARFTYLSSIHPRVFRGNRYCWISCFIVAALQFLITYVPGLNNVVFQMKGMDLLSWGIVALFMFIVFLVMETEKAVRRHLKFNGADTDDREYGAFDNTAEASAGNDDALLPKGASNLNLSSLAK</sequence>
<feature type="transmembrane region" description="Helical" evidence="15">
    <location>
        <begin position="886"/>
        <end position="908"/>
    </location>
</feature>
<dbReference type="InterPro" id="IPR036412">
    <property type="entry name" value="HAD-like_sf"/>
</dbReference>
<keyword evidence="5" id="KW-0067">ATP-binding</keyword>
<dbReference type="GO" id="GO:0005886">
    <property type="term" value="C:plasma membrane"/>
    <property type="evidence" value="ECO:0007669"/>
    <property type="project" value="TreeGrafter"/>
</dbReference>
<evidence type="ECO:0000256" key="6">
    <source>
        <dbReference type="ARBA" id="ARBA00022842"/>
    </source>
</evidence>
<keyword evidence="2" id="KW-0597">Phosphoprotein</keyword>
<keyword evidence="6" id="KW-0460">Magnesium</keyword>
<keyword evidence="4" id="KW-0547">Nucleotide-binding</keyword>